<dbReference type="HOGENOM" id="CLU_2443087_0_0_1"/>
<feature type="compositionally biased region" description="Basic and acidic residues" evidence="3">
    <location>
        <begin position="72"/>
        <end position="90"/>
    </location>
</feature>
<evidence type="ECO:0000256" key="3">
    <source>
        <dbReference type="SAM" id="MobiDB-lite"/>
    </source>
</evidence>
<dbReference type="AlphaFoldDB" id="E9HYU6"/>
<organism evidence="5 6">
    <name type="scientific">Daphnia pulex</name>
    <name type="common">Water flea</name>
    <dbReference type="NCBI Taxonomy" id="6669"/>
    <lineage>
        <taxon>Eukaryota</taxon>
        <taxon>Metazoa</taxon>
        <taxon>Ecdysozoa</taxon>
        <taxon>Arthropoda</taxon>
        <taxon>Crustacea</taxon>
        <taxon>Branchiopoda</taxon>
        <taxon>Diplostraca</taxon>
        <taxon>Cladocera</taxon>
        <taxon>Anomopoda</taxon>
        <taxon>Daphniidae</taxon>
        <taxon>Daphnia</taxon>
    </lineage>
</organism>
<evidence type="ECO:0000256" key="1">
    <source>
        <dbReference type="ARBA" id="ARBA00022723"/>
    </source>
</evidence>
<dbReference type="InterPro" id="IPR036990">
    <property type="entry name" value="M14A-like_propep"/>
</dbReference>
<sequence>MKTLVVWLAVVCPILATAQRYDGYQVYEATAKTIPQMKALMDLAQPDSFDFWTRISLNEPTDIMAALNENYQRSRPDDDVEINDHPKPEA</sequence>
<dbReference type="SUPFAM" id="SSF54897">
    <property type="entry name" value="Protease propeptides/inhibitors"/>
    <property type="match status" value="1"/>
</dbReference>
<evidence type="ECO:0000313" key="6">
    <source>
        <dbReference type="Proteomes" id="UP000000305"/>
    </source>
</evidence>
<keyword evidence="4" id="KW-0732">Signal</keyword>
<evidence type="ECO:0000256" key="4">
    <source>
        <dbReference type="SAM" id="SignalP"/>
    </source>
</evidence>
<feature type="region of interest" description="Disordered" evidence="3">
    <location>
        <begin position="69"/>
        <end position="90"/>
    </location>
</feature>
<proteinExistence type="predicted"/>
<dbReference type="Proteomes" id="UP000000305">
    <property type="component" value="Unassembled WGS sequence"/>
</dbReference>
<dbReference type="Gene3D" id="3.30.70.340">
    <property type="entry name" value="Metallocarboxypeptidase-like"/>
    <property type="match status" value="1"/>
</dbReference>
<accession>E9HYU6</accession>
<feature type="signal peptide" evidence="4">
    <location>
        <begin position="1"/>
        <end position="18"/>
    </location>
</feature>
<keyword evidence="6" id="KW-1185">Reference proteome</keyword>
<dbReference type="GO" id="GO:0046872">
    <property type="term" value="F:metal ion binding"/>
    <property type="evidence" value="ECO:0007669"/>
    <property type="project" value="UniProtKB-KW"/>
</dbReference>
<gene>
    <name evidence="5" type="ORF">DAPPUDRAFT_269107</name>
</gene>
<name>E9HYU6_DAPPU</name>
<keyword evidence="1" id="KW-0479">Metal-binding</keyword>
<dbReference type="InParanoid" id="E9HYU6"/>
<dbReference type="KEGG" id="dpx:DAPPUDRAFT_269107"/>
<protein>
    <submittedName>
        <fullName evidence="5">Uncharacterized protein</fullName>
    </submittedName>
</protein>
<evidence type="ECO:0000256" key="2">
    <source>
        <dbReference type="ARBA" id="ARBA00022833"/>
    </source>
</evidence>
<dbReference type="EMBL" id="GL733224">
    <property type="protein sequence ID" value="EFX63082.1"/>
    <property type="molecule type" value="Genomic_DNA"/>
</dbReference>
<evidence type="ECO:0000313" key="5">
    <source>
        <dbReference type="EMBL" id="EFX63082.1"/>
    </source>
</evidence>
<dbReference type="OrthoDB" id="3626597at2759"/>
<feature type="chain" id="PRO_5003238607" evidence="4">
    <location>
        <begin position="19"/>
        <end position="90"/>
    </location>
</feature>
<keyword evidence="2" id="KW-0862">Zinc</keyword>
<reference evidence="5 6" key="1">
    <citation type="journal article" date="2011" name="Science">
        <title>The ecoresponsive genome of Daphnia pulex.</title>
        <authorList>
            <person name="Colbourne J.K."/>
            <person name="Pfrender M.E."/>
            <person name="Gilbert D."/>
            <person name="Thomas W.K."/>
            <person name="Tucker A."/>
            <person name="Oakley T.H."/>
            <person name="Tokishita S."/>
            <person name="Aerts A."/>
            <person name="Arnold G.J."/>
            <person name="Basu M.K."/>
            <person name="Bauer D.J."/>
            <person name="Caceres C.E."/>
            <person name="Carmel L."/>
            <person name="Casola C."/>
            <person name="Choi J.H."/>
            <person name="Detter J.C."/>
            <person name="Dong Q."/>
            <person name="Dusheyko S."/>
            <person name="Eads B.D."/>
            <person name="Frohlich T."/>
            <person name="Geiler-Samerotte K.A."/>
            <person name="Gerlach D."/>
            <person name="Hatcher P."/>
            <person name="Jogdeo S."/>
            <person name="Krijgsveld J."/>
            <person name="Kriventseva E.V."/>
            <person name="Kultz D."/>
            <person name="Laforsch C."/>
            <person name="Lindquist E."/>
            <person name="Lopez J."/>
            <person name="Manak J.R."/>
            <person name="Muller J."/>
            <person name="Pangilinan J."/>
            <person name="Patwardhan R.P."/>
            <person name="Pitluck S."/>
            <person name="Pritham E.J."/>
            <person name="Rechtsteiner A."/>
            <person name="Rho M."/>
            <person name="Rogozin I.B."/>
            <person name="Sakarya O."/>
            <person name="Salamov A."/>
            <person name="Schaack S."/>
            <person name="Shapiro H."/>
            <person name="Shiga Y."/>
            <person name="Skalitzky C."/>
            <person name="Smith Z."/>
            <person name="Souvorov A."/>
            <person name="Sung W."/>
            <person name="Tang Z."/>
            <person name="Tsuchiya D."/>
            <person name="Tu H."/>
            <person name="Vos H."/>
            <person name="Wang M."/>
            <person name="Wolf Y.I."/>
            <person name="Yamagata H."/>
            <person name="Yamada T."/>
            <person name="Ye Y."/>
            <person name="Shaw J.R."/>
            <person name="Andrews J."/>
            <person name="Crease T.J."/>
            <person name="Tang H."/>
            <person name="Lucas S.M."/>
            <person name="Robertson H.M."/>
            <person name="Bork P."/>
            <person name="Koonin E.V."/>
            <person name="Zdobnov E.M."/>
            <person name="Grigoriev I.V."/>
            <person name="Lynch M."/>
            <person name="Boore J.L."/>
        </authorList>
    </citation>
    <scope>NUCLEOTIDE SEQUENCE [LARGE SCALE GENOMIC DNA]</scope>
</reference>